<keyword evidence="4 6" id="KW-0808">Transferase</keyword>
<feature type="binding site" evidence="6">
    <location>
        <position position="135"/>
    </location>
    <ligand>
        <name>substrate</name>
    </ligand>
</feature>
<evidence type="ECO:0000256" key="4">
    <source>
        <dbReference type="ARBA" id="ARBA00022679"/>
    </source>
</evidence>
<reference evidence="8" key="1">
    <citation type="submission" date="2017-09" db="EMBL/GenBank/DDBJ databases">
        <title>Metaegenomics of thermophilic ammonia-oxidizing enrichment culture.</title>
        <authorList>
            <person name="Kato S."/>
            <person name="Suzuki K."/>
        </authorList>
    </citation>
    <scope>NUCLEOTIDE SEQUENCE [LARGE SCALE GENOMIC DNA]</scope>
</reference>
<keyword evidence="1 6" id="KW-0963">Cytoplasm</keyword>
<keyword evidence="6" id="KW-0457">Lysine biosynthesis</keyword>
<dbReference type="InterPro" id="IPR015422">
    <property type="entry name" value="PyrdxlP-dep_Trfase_small"/>
</dbReference>
<dbReference type="EC" id="2.6.1.118" evidence="6"/>
<sequence>MDIQATESRYTSGVYPKRNLTLVRGEGVYVWDEQGRCYLDATGGQGVALLGHNPPAVRAALRAQMDRLMICPEIFYNDRRAELLEALQSVLPGGRAWRIFLCNSGAEAVEAAIKFARWRTGRAEIIAARRAFHGRTMGALSATWNPAYRQPFEPLVPGFRHIPFNDVEALEAAIGPQTAAVILEPVQGEGGVWPADPAFLRAARKLCDDHGALLIFDEVQTGFGRTGRWFAAEHYGVLPDLLAMGKGMGGGFPIGAVAFPADWGPLPSGTHGSTFGGNPMACAAALAVIETLRREPLIERAARLGALFQERLRQIRSPLVREIRGLGLMVGVALRVRATPVLRRMMEEGVLALPAGPEVVRFLPPLIVEAHHLEQIARALERALHEAPTPVPSAIEGGEG</sequence>
<feature type="binding site" evidence="6">
    <location>
        <begin position="105"/>
        <end position="106"/>
    </location>
    <ligand>
        <name>pyridoxal 5'-phosphate</name>
        <dbReference type="ChEBI" id="CHEBI:597326"/>
    </ligand>
</feature>
<evidence type="ECO:0000313" key="7">
    <source>
        <dbReference type="EMBL" id="GBD07912.1"/>
    </source>
</evidence>
<feature type="binding site" evidence="6">
    <location>
        <position position="274"/>
    </location>
    <ligand>
        <name>pyridoxal 5'-phosphate</name>
        <dbReference type="ChEBI" id="CHEBI:597326"/>
    </ligand>
</feature>
<dbReference type="GO" id="GO:0019878">
    <property type="term" value="P:lysine biosynthetic process via aminoadipic acid"/>
    <property type="evidence" value="ECO:0007669"/>
    <property type="project" value="UniProtKB-UniRule"/>
</dbReference>
<gene>
    <name evidence="6 7" type="primary">lysJ</name>
    <name evidence="7" type="ORF">HRbin22_00138</name>
</gene>
<dbReference type="InterPro" id="IPR049704">
    <property type="entry name" value="Aminotrans_3_PPA_site"/>
</dbReference>
<dbReference type="Gene3D" id="3.40.640.10">
    <property type="entry name" value="Type I PLP-dependent aspartate aminotransferase-like (Major domain)"/>
    <property type="match status" value="1"/>
</dbReference>
<dbReference type="NCBIfam" id="TIGR00707">
    <property type="entry name" value="argD"/>
    <property type="match status" value="1"/>
</dbReference>
<dbReference type="GO" id="GO:0006526">
    <property type="term" value="P:L-arginine biosynthetic process"/>
    <property type="evidence" value="ECO:0007669"/>
    <property type="project" value="UniProtKB-ARBA"/>
</dbReference>
<comment type="subunit">
    <text evidence="6">Homodimer.</text>
</comment>
<dbReference type="InterPro" id="IPR004636">
    <property type="entry name" value="AcOrn/SuccOrn_fam"/>
</dbReference>
<dbReference type="CDD" id="cd00610">
    <property type="entry name" value="OAT_like"/>
    <property type="match status" value="1"/>
</dbReference>
<comment type="caution">
    <text evidence="7">The sequence shown here is derived from an EMBL/GenBank/DDBJ whole genome shotgun (WGS) entry which is preliminary data.</text>
</comment>
<dbReference type="GO" id="GO:0005737">
    <property type="term" value="C:cytoplasm"/>
    <property type="evidence" value="ECO:0007669"/>
    <property type="project" value="UniProtKB-SubCell"/>
</dbReference>
<keyword evidence="2 6" id="KW-0032">Aminotransferase</keyword>
<comment type="function">
    <text evidence="6">Catalyzes the transfer of the amino group of L-glutamate to [LysW]-aminoadipate 6-semialdehyde, generating [LysW]-gamma-L-lysine.</text>
</comment>
<evidence type="ECO:0000256" key="1">
    <source>
        <dbReference type="ARBA" id="ARBA00022490"/>
    </source>
</evidence>
<dbReference type="UniPathway" id="UPA00033">
    <property type="reaction ID" value="UER00038"/>
</dbReference>
<evidence type="ECO:0000256" key="5">
    <source>
        <dbReference type="ARBA" id="ARBA00022898"/>
    </source>
</evidence>
<feature type="modified residue" description="N6-(pyridoxal phosphate)lysine" evidence="6">
    <location>
        <position position="246"/>
    </location>
</feature>
<evidence type="ECO:0000256" key="2">
    <source>
        <dbReference type="ARBA" id="ARBA00022576"/>
    </source>
</evidence>
<dbReference type="PROSITE" id="PS00600">
    <property type="entry name" value="AA_TRANSFER_CLASS_3"/>
    <property type="match status" value="1"/>
</dbReference>
<dbReference type="PANTHER" id="PTHR11986:SF79">
    <property type="entry name" value="ACETYLORNITHINE AMINOTRANSFERASE, MITOCHONDRIAL"/>
    <property type="match status" value="1"/>
</dbReference>
<keyword evidence="3 6" id="KW-0028">Amino-acid biosynthesis</keyword>
<feature type="binding site" evidence="6">
    <location>
        <position position="132"/>
    </location>
    <ligand>
        <name>pyridoxal 5'-phosphate</name>
        <dbReference type="ChEBI" id="CHEBI:597326"/>
    </ligand>
</feature>
<dbReference type="PIRSF" id="PIRSF000521">
    <property type="entry name" value="Transaminase_4ab_Lys_Orn"/>
    <property type="match status" value="1"/>
</dbReference>
<dbReference type="PANTHER" id="PTHR11986">
    <property type="entry name" value="AMINOTRANSFERASE CLASS III"/>
    <property type="match status" value="1"/>
</dbReference>
<dbReference type="GO" id="GO:0008483">
    <property type="term" value="F:transaminase activity"/>
    <property type="evidence" value="ECO:0007669"/>
    <property type="project" value="UniProtKB-UniRule"/>
</dbReference>
<organism evidence="7 8">
    <name type="scientific">Candidatus Thermoflexus japonica</name>
    <dbReference type="NCBI Taxonomy" id="2035417"/>
    <lineage>
        <taxon>Bacteria</taxon>
        <taxon>Bacillati</taxon>
        <taxon>Chloroflexota</taxon>
        <taxon>Thermoflexia</taxon>
        <taxon>Thermoflexales</taxon>
        <taxon>Thermoflexaceae</taxon>
        <taxon>Thermoflexus</taxon>
    </lineage>
</organism>
<dbReference type="InterPro" id="IPR015421">
    <property type="entry name" value="PyrdxlP-dep_Trfase_major"/>
</dbReference>
<dbReference type="InterPro" id="IPR015424">
    <property type="entry name" value="PyrdxlP-dep_Trfase"/>
</dbReference>
<dbReference type="SUPFAM" id="SSF53383">
    <property type="entry name" value="PLP-dependent transferases"/>
    <property type="match status" value="1"/>
</dbReference>
<protein>
    <recommendedName>
        <fullName evidence="6">Putative [LysW]-aminoadipate semialdehyde transaminase</fullName>
        <ecNumber evidence="6">2.6.1.118</ecNumber>
    </recommendedName>
</protein>
<evidence type="ECO:0000313" key="8">
    <source>
        <dbReference type="Proteomes" id="UP000236642"/>
    </source>
</evidence>
<dbReference type="Proteomes" id="UP000236642">
    <property type="component" value="Unassembled WGS sequence"/>
</dbReference>
<comment type="subcellular location">
    <subcellularLocation>
        <location evidence="6">Cytoplasm</location>
    </subcellularLocation>
</comment>
<dbReference type="FunFam" id="3.40.640.10:FF:000004">
    <property type="entry name" value="Acetylornithine aminotransferase"/>
    <property type="match status" value="1"/>
</dbReference>
<comment type="pathway">
    <text evidence="6">Amino-acid biosynthesis; L-lysine biosynthesis via AAA pathway; L-lysine from L-alpha-aminoadipate (Thermus route): step 4/5.</text>
</comment>
<proteinExistence type="inferred from homology"/>
<feature type="binding site" evidence="6">
    <location>
        <begin position="217"/>
        <end position="220"/>
    </location>
    <ligand>
        <name>pyridoxal 5'-phosphate</name>
        <dbReference type="ChEBI" id="CHEBI:597326"/>
    </ligand>
</feature>
<comment type="similarity">
    <text evidence="6">Belongs to the class-III pyridoxal-phosphate-dependent aminotransferase family. LysJ subfamily.</text>
</comment>
<name>A0A2H5Y3C5_9CHLR</name>
<accession>A0A2H5Y3C5</accession>
<dbReference type="Gene3D" id="3.90.1150.10">
    <property type="entry name" value="Aspartate Aminotransferase, domain 1"/>
    <property type="match status" value="1"/>
</dbReference>
<dbReference type="InterPro" id="IPR005814">
    <property type="entry name" value="Aminotrans_3"/>
</dbReference>
<dbReference type="AlphaFoldDB" id="A0A2H5Y3C5"/>
<dbReference type="NCBIfam" id="NF002325">
    <property type="entry name" value="PRK01278.1"/>
    <property type="match status" value="1"/>
</dbReference>
<comment type="cofactor">
    <cofactor evidence="6">
        <name>pyridoxal 5'-phosphate</name>
        <dbReference type="ChEBI" id="CHEBI:597326"/>
    </cofactor>
    <text evidence="6">Binds 1 pyridoxal phosphate per subunit.</text>
</comment>
<dbReference type="HAMAP" id="MF_02084">
    <property type="entry name" value="LysJ_aminotrans_3"/>
    <property type="match status" value="1"/>
</dbReference>
<dbReference type="Pfam" id="PF00202">
    <property type="entry name" value="Aminotran_3"/>
    <property type="match status" value="1"/>
</dbReference>
<dbReference type="GO" id="GO:0042802">
    <property type="term" value="F:identical protein binding"/>
    <property type="evidence" value="ECO:0007669"/>
    <property type="project" value="TreeGrafter"/>
</dbReference>
<dbReference type="EMBL" id="BEHY01000002">
    <property type="protein sequence ID" value="GBD07912.1"/>
    <property type="molecule type" value="Genomic_DNA"/>
</dbReference>
<dbReference type="InterPro" id="IPR037537">
    <property type="entry name" value="LysJ"/>
</dbReference>
<evidence type="ECO:0000256" key="3">
    <source>
        <dbReference type="ARBA" id="ARBA00022605"/>
    </source>
</evidence>
<keyword evidence="5 6" id="KW-0663">Pyridoxal phosphate</keyword>
<feature type="binding site" evidence="6">
    <location>
        <position position="273"/>
    </location>
    <ligand>
        <name>substrate</name>
    </ligand>
</feature>
<comment type="catalytic activity">
    <reaction evidence="6">
        <text>[amino-group carrier protein]-C-terminal-gamma-(L-lysyl)-L-glutamate + 2-oxoglutarate = [amino-group carrier protein]-C-terminal-N-(1-carboxy-5-oxopentan-1-yl)-L-glutamine + L-glutamate</text>
        <dbReference type="Rhea" id="RHEA:41952"/>
        <dbReference type="Rhea" id="RHEA-COMP:9714"/>
        <dbReference type="Rhea" id="RHEA-COMP:9715"/>
        <dbReference type="ChEBI" id="CHEBI:16810"/>
        <dbReference type="ChEBI" id="CHEBI:29985"/>
        <dbReference type="ChEBI" id="CHEBI:78501"/>
        <dbReference type="ChEBI" id="CHEBI:78526"/>
        <dbReference type="EC" id="2.6.1.118"/>
    </reaction>
</comment>
<dbReference type="GO" id="GO:0030170">
    <property type="term" value="F:pyridoxal phosphate binding"/>
    <property type="evidence" value="ECO:0007669"/>
    <property type="project" value="InterPro"/>
</dbReference>
<evidence type="ECO:0000256" key="6">
    <source>
        <dbReference type="HAMAP-Rule" id="MF_02084"/>
    </source>
</evidence>
<dbReference type="InterPro" id="IPR050103">
    <property type="entry name" value="Class-III_PLP-dep_AT"/>
</dbReference>